<feature type="region of interest" description="Disordered" evidence="2">
    <location>
        <begin position="900"/>
        <end position="920"/>
    </location>
</feature>
<dbReference type="Ensembl" id="ENSMMDT00005011120.1">
    <property type="protein sequence ID" value="ENSMMDP00005010791.1"/>
    <property type="gene ID" value="ENSMMDG00005005828.1"/>
</dbReference>
<feature type="coiled-coil region" evidence="1">
    <location>
        <begin position="854"/>
        <end position="881"/>
    </location>
</feature>
<reference evidence="3" key="3">
    <citation type="submission" date="2025-09" db="UniProtKB">
        <authorList>
            <consortium name="Ensembl"/>
        </authorList>
    </citation>
    <scope>IDENTIFICATION</scope>
</reference>
<sequence>MRLQSVIISCIYSSVFSLQRAGLQGLSLNVSWSKVHRLNKNMAVQHCCQTITSKYWRLWQDRLEEAEDKAFHPQVQMALTHYSTSLLSSCFRHWTEKLAERRYMQGLEHRAEAWFAQRMLPQCFTSWVEFTLQRRLHKKRREKAEVYNRQRQYTWVFYTWWEQSEKRKEEMLSVRMAILHEERCHAHRAWAHWRQRTQQQIDEREKQRASDSLYMHRLLQKTVKQWKDNSTEIRDRRNREEQACHQGDLRRMRWAVDRWKEFVQGKRVKHSRLEQMKHYHETKLLRHALEAWKKHQLQMAQIYSHAEKMNALKTHCFLRRILATWRENASLLAETRIMEQKAQNHFQHHLQLKVLLAWRVAATCAVSKLHQQGEILTRAQNHINQVSLRGIFNQWRKQTRKARTERMDSEKARQHHYSRLLSHALKAWKKHHHQYHKHQVMKRQGLLLLRLKTCQRYFEQWKTELQHRRKEAQQTELALWHWSLTLQAKVVLAWRLWVTERHKKNERLAGAAQFYRDQLLREGVAHVLTYVSHMKSFTSSLAERSQEQSSQHIQRVVRRCAMRWKQRTLCKAGRTQGVGELPPKKSVTFCLPAPGSPSTLHGLSCSDSVARRSEDGVLRELAQTRAARCQPRRCKELLESPVKMFHHNGIQGQAVTSTNTKNHIGGHQHTIPPPLEPGSSLHTGLPAVRLCLQPPTVPMNPKPPAVTQSTLISAAAHSEPHMPSTQGRQNQDVLLPPSAFITTNSQLKPGKTSNSSPGDASLVPPHHFVSYSSSNSGVCLRAASEGAEVQGAEEPFAGVETDDPTSTLTRELLRIQLDMKGFQQDRKQLRAWQRLKEVLKTWLHTSGKEEQMEKSTVSQELMELEEDINRLSTELEKQRPKMLLHAARVRHLQTLLRTSGADFLPRPPEERETNLSVLTT</sequence>
<evidence type="ECO:0000313" key="4">
    <source>
        <dbReference type="Proteomes" id="UP000472263"/>
    </source>
</evidence>
<feature type="region of interest" description="Disordered" evidence="2">
    <location>
        <begin position="742"/>
        <end position="767"/>
    </location>
</feature>
<keyword evidence="4" id="KW-1185">Reference proteome</keyword>
<organism evidence="3 4">
    <name type="scientific">Myripristis murdjan</name>
    <name type="common">pinecone soldierfish</name>
    <dbReference type="NCBI Taxonomy" id="586833"/>
    <lineage>
        <taxon>Eukaryota</taxon>
        <taxon>Metazoa</taxon>
        <taxon>Chordata</taxon>
        <taxon>Craniata</taxon>
        <taxon>Vertebrata</taxon>
        <taxon>Euteleostomi</taxon>
        <taxon>Actinopterygii</taxon>
        <taxon>Neopterygii</taxon>
        <taxon>Teleostei</taxon>
        <taxon>Neoteleostei</taxon>
        <taxon>Acanthomorphata</taxon>
        <taxon>Holocentriformes</taxon>
        <taxon>Holocentridae</taxon>
        <taxon>Myripristis</taxon>
    </lineage>
</organism>
<keyword evidence="1" id="KW-0175">Coiled coil</keyword>
<protein>
    <submittedName>
        <fullName evidence="3">SFI1 centrin binding protein</fullName>
    </submittedName>
</protein>
<proteinExistence type="predicted"/>
<dbReference type="InParanoid" id="A0A667XNZ9"/>
<evidence type="ECO:0000256" key="2">
    <source>
        <dbReference type="SAM" id="MobiDB-lite"/>
    </source>
</evidence>
<dbReference type="InterPro" id="IPR052270">
    <property type="entry name" value="CACF_protein"/>
</dbReference>
<dbReference type="PANTHER" id="PTHR22028">
    <property type="entry name" value="SFI1 SPINDLE BODY DOMAIN-CONTAINING PROTEIN-RELATED"/>
    <property type="match status" value="1"/>
</dbReference>
<dbReference type="GO" id="GO:0019902">
    <property type="term" value="F:phosphatase binding"/>
    <property type="evidence" value="ECO:0007669"/>
    <property type="project" value="TreeGrafter"/>
</dbReference>
<name>A0A667XNZ9_9TELE</name>
<evidence type="ECO:0000256" key="1">
    <source>
        <dbReference type="SAM" id="Coils"/>
    </source>
</evidence>
<dbReference type="Proteomes" id="UP000472263">
    <property type="component" value="Chromosome 5"/>
</dbReference>
<gene>
    <name evidence="3" type="primary">sfi1</name>
</gene>
<dbReference type="PANTHER" id="PTHR22028:SF4">
    <property type="entry name" value="PROTEIN SFI1 HOMOLOG"/>
    <property type="match status" value="1"/>
</dbReference>
<dbReference type="AlphaFoldDB" id="A0A667XNZ9"/>
<evidence type="ECO:0000313" key="3">
    <source>
        <dbReference type="Ensembl" id="ENSMMDP00005010791.1"/>
    </source>
</evidence>
<dbReference type="GeneTree" id="ENSGT00940000154110"/>
<feature type="compositionally biased region" description="Polar residues" evidence="2">
    <location>
        <begin position="742"/>
        <end position="758"/>
    </location>
</feature>
<accession>A0A667XNZ9</accession>
<reference evidence="3" key="1">
    <citation type="submission" date="2019-06" db="EMBL/GenBank/DDBJ databases">
        <authorList>
            <consortium name="Wellcome Sanger Institute Data Sharing"/>
        </authorList>
    </citation>
    <scope>NUCLEOTIDE SEQUENCE [LARGE SCALE GENOMIC DNA]</scope>
</reference>
<reference evidence="3" key="2">
    <citation type="submission" date="2025-08" db="UniProtKB">
        <authorList>
            <consortium name="Ensembl"/>
        </authorList>
    </citation>
    <scope>IDENTIFICATION</scope>
</reference>